<dbReference type="PANTHER" id="PTHR45719">
    <property type="entry name" value="GLYCOSYLTRANSFERASE"/>
    <property type="match status" value="1"/>
</dbReference>
<keyword evidence="3" id="KW-0808">Transferase</keyword>
<dbReference type="InterPro" id="IPR003406">
    <property type="entry name" value="Glyco_trans_14"/>
</dbReference>
<proteinExistence type="predicted"/>
<protein>
    <submittedName>
        <fullName evidence="6">Uncharacterized protein</fullName>
    </submittedName>
</protein>
<dbReference type="AlphaFoldDB" id="A0A2N9FPA1"/>
<evidence type="ECO:0000313" key="6">
    <source>
        <dbReference type="EMBL" id="SPC88584.1"/>
    </source>
</evidence>
<keyword evidence="4" id="KW-0472">Membrane</keyword>
<keyword evidence="2" id="KW-0328">Glycosyltransferase</keyword>
<sequence length="180" mass="20406">MGMGAEKRWLFTLFLAALLSLLLLLLLTSLSTFTSPKPFPSIIHHGSHYPPSFAYFISGGRGDGDRILRLLLAVYHPRNRYLLHLAVEAQDEERHHLASQLRTVPAILAFANVDVVGKSDRVTYMGSSNIAMTLRAAAILLRLDSGWSWFVTLSAQDYPLVTQDDNVAVVWRIRLWRFWK</sequence>
<dbReference type="PANTHER" id="PTHR45719:SF14">
    <property type="entry name" value="BETA-GLUCURONOSYLTRANSFERASE GLCAT14A"/>
    <property type="match status" value="1"/>
</dbReference>
<name>A0A2N9FPA1_FAGSY</name>
<dbReference type="EMBL" id="OIVN01001002">
    <property type="protein sequence ID" value="SPC88584.1"/>
    <property type="molecule type" value="Genomic_DNA"/>
</dbReference>
<evidence type="ECO:0000256" key="5">
    <source>
        <dbReference type="ARBA" id="ARBA00023180"/>
    </source>
</evidence>
<keyword evidence="5" id="KW-0325">Glycoprotein</keyword>
<evidence type="ECO:0000256" key="1">
    <source>
        <dbReference type="ARBA" id="ARBA00004606"/>
    </source>
</evidence>
<dbReference type="GO" id="GO:0015020">
    <property type="term" value="F:glucuronosyltransferase activity"/>
    <property type="evidence" value="ECO:0007669"/>
    <property type="project" value="InterPro"/>
</dbReference>
<dbReference type="Pfam" id="PF02485">
    <property type="entry name" value="Branch"/>
    <property type="match status" value="1"/>
</dbReference>
<evidence type="ECO:0000256" key="3">
    <source>
        <dbReference type="ARBA" id="ARBA00022679"/>
    </source>
</evidence>
<gene>
    <name evidence="6" type="ORF">FSB_LOCUS16466</name>
</gene>
<organism evidence="6">
    <name type="scientific">Fagus sylvatica</name>
    <name type="common">Beechnut</name>
    <dbReference type="NCBI Taxonomy" id="28930"/>
    <lineage>
        <taxon>Eukaryota</taxon>
        <taxon>Viridiplantae</taxon>
        <taxon>Streptophyta</taxon>
        <taxon>Embryophyta</taxon>
        <taxon>Tracheophyta</taxon>
        <taxon>Spermatophyta</taxon>
        <taxon>Magnoliopsida</taxon>
        <taxon>eudicotyledons</taxon>
        <taxon>Gunneridae</taxon>
        <taxon>Pentapetalae</taxon>
        <taxon>rosids</taxon>
        <taxon>fabids</taxon>
        <taxon>Fagales</taxon>
        <taxon>Fagaceae</taxon>
        <taxon>Fagus</taxon>
    </lineage>
</organism>
<evidence type="ECO:0000256" key="4">
    <source>
        <dbReference type="ARBA" id="ARBA00023136"/>
    </source>
</evidence>
<dbReference type="InterPro" id="IPR044610">
    <property type="entry name" value="GLCAT14A/B/C"/>
</dbReference>
<comment type="subcellular location">
    <subcellularLocation>
        <location evidence="1">Membrane</location>
        <topology evidence="1">Single-pass type II membrane protein</topology>
    </subcellularLocation>
</comment>
<accession>A0A2N9FPA1</accession>
<dbReference type="GO" id="GO:0016020">
    <property type="term" value="C:membrane"/>
    <property type="evidence" value="ECO:0007669"/>
    <property type="project" value="UniProtKB-SubCell"/>
</dbReference>
<reference evidence="6" key="1">
    <citation type="submission" date="2018-02" db="EMBL/GenBank/DDBJ databases">
        <authorList>
            <person name="Cohen D.B."/>
            <person name="Kent A.D."/>
        </authorList>
    </citation>
    <scope>NUCLEOTIDE SEQUENCE</scope>
</reference>
<evidence type="ECO:0000256" key="2">
    <source>
        <dbReference type="ARBA" id="ARBA00022676"/>
    </source>
</evidence>